<feature type="non-terminal residue" evidence="6">
    <location>
        <position position="1"/>
    </location>
</feature>
<organism evidence="6 7">
    <name type="scientific">Meganyctiphanes norvegica</name>
    <name type="common">Northern krill</name>
    <name type="synonym">Thysanopoda norvegica</name>
    <dbReference type="NCBI Taxonomy" id="48144"/>
    <lineage>
        <taxon>Eukaryota</taxon>
        <taxon>Metazoa</taxon>
        <taxon>Ecdysozoa</taxon>
        <taxon>Arthropoda</taxon>
        <taxon>Crustacea</taxon>
        <taxon>Multicrustacea</taxon>
        <taxon>Malacostraca</taxon>
        <taxon>Eumalacostraca</taxon>
        <taxon>Eucarida</taxon>
        <taxon>Euphausiacea</taxon>
        <taxon>Euphausiidae</taxon>
        <taxon>Meganyctiphanes</taxon>
    </lineage>
</organism>
<keyword evidence="4" id="KW-0521">NADP</keyword>
<dbReference type="Proteomes" id="UP001497623">
    <property type="component" value="Unassembled WGS sequence"/>
</dbReference>
<comment type="caution">
    <text evidence="6">The sequence shown here is derived from an EMBL/GenBank/DDBJ whole genome shotgun (WGS) entry which is preliminary data.</text>
</comment>
<evidence type="ECO:0000256" key="2">
    <source>
        <dbReference type="ARBA" id="ARBA00022630"/>
    </source>
</evidence>
<accession>A0AAV2R9I2</accession>
<evidence type="ECO:0000313" key="6">
    <source>
        <dbReference type="EMBL" id="CAL4115587.1"/>
    </source>
</evidence>
<evidence type="ECO:0008006" key="8">
    <source>
        <dbReference type="Google" id="ProtNLM"/>
    </source>
</evidence>
<dbReference type="SUPFAM" id="SSF51905">
    <property type="entry name" value="FAD/NAD(P)-binding domain"/>
    <property type="match status" value="1"/>
</dbReference>
<dbReference type="EMBL" id="CAXKWB010016147">
    <property type="protein sequence ID" value="CAL4115587.1"/>
    <property type="molecule type" value="Genomic_DNA"/>
</dbReference>
<dbReference type="PANTHER" id="PTHR48467">
    <property type="entry name" value="GLUTAMATE SYNTHASE 1 [NADH], CHLOROPLASTIC-LIKE"/>
    <property type="match status" value="1"/>
</dbReference>
<evidence type="ECO:0000256" key="3">
    <source>
        <dbReference type="ARBA" id="ARBA00022827"/>
    </source>
</evidence>
<evidence type="ECO:0000313" key="7">
    <source>
        <dbReference type="Proteomes" id="UP001497623"/>
    </source>
</evidence>
<dbReference type="InterPro" id="IPR055275">
    <property type="entry name" value="Ferredox_Rdtase"/>
</dbReference>
<name>A0AAV2R9I2_MEGNR</name>
<gene>
    <name evidence="6" type="ORF">MNOR_LOCUS20689</name>
</gene>
<evidence type="ECO:0000256" key="1">
    <source>
        <dbReference type="ARBA" id="ARBA00001974"/>
    </source>
</evidence>
<dbReference type="GO" id="GO:0016491">
    <property type="term" value="F:oxidoreductase activity"/>
    <property type="evidence" value="ECO:0007669"/>
    <property type="project" value="UniProtKB-KW"/>
</dbReference>
<dbReference type="InterPro" id="IPR036188">
    <property type="entry name" value="FAD/NAD-bd_sf"/>
</dbReference>
<dbReference type="AlphaFoldDB" id="A0AAV2R9I2"/>
<dbReference type="Gene3D" id="3.50.50.60">
    <property type="entry name" value="FAD/NAD(P)-binding domain"/>
    <property type="match status" value="1"/>
</dbReference>
<comment type="cofactor">
    <cofactor evidence="1">
        <name>FAD</name>
        <dbReference type="ChEBI" id="CHEBI:57692"/>
    </cofactor>
</comment>
<feature type="non-terminal residue" evidence="6">
    <location>
        <position position="222"/>
    </location>
</feature>
<dbReference type="PANTHER" id="PTHR48467:SF1">
    <property type="entry name" value="GLUTAMATE SYNTHASE 1 [NADH], CHLOROPLASTIC-LIKE"/>
    <property type="match status" value="1"/>
</dbReference>
<reference evidence="6 7" key="1">
    <citation type="submission" date="2024-05" db="EMBL/GenBank/DDBJ databases">
        <authorList>
            <person name="Wallberg A."/>
        </authorList>
    </citation>
    <scope>NUCLEOTIDE SEQUENCE [LARGE SCALE GENOMIC DNA]</scope>
</reference>
<proteinExistence type="predicted"/>
<sequence>ITFLKVNIFHGDGFPRASSNKGKINRREFQMRELPLTLAQCRLRPGTHIKVSEGERIHILQEGSGGLFSYNDVLKTSSESRLFIHKPLKTSGLLRQCLCRDRHNCEAVMAGSHGTGQSRLTSLVQTDNSSLYPVSNIRAAFRNQSYGASEDRCLNIPGEECNGVLSARQFVGWYNGLPENEDLNVNLNVDHAVIIGQGNVAVDVARILLSPIDQLRVSSIYE</sequence>
<evidence type="ECO:0000256" key="5">
    <source>
        <dbReference type="ARBA" id="ARBA00023002"/>
    </source>
</evidence>
<keyword evidence="5" id="KW-0560">Oxidoreductase</keyword>
<keyword evidence="2" id="KW-0285">Flavoprotein</keyword>
<evidence type="ECO:0000256" key="4">
    <source>
        <dbReference type="ARBA" id="ARBA00022857"/>
    </source>
</evidence>
<keyword evidence="7" id="KW-1185">Reference proteome</keyword>
<protein>
    <recommendedName>
        <fullName evidence="8">NADPH:adrenodoxin oxidoreductase, mitochondrial</fullName>
    </recommendedName>
</protein>
<keyword evidence="3" id="KW-0274">FAD</keyword>